<dbReference type="Proteomes" id="UP001153069">
    <property type="component" value="Unassembled WGS sequence"/>
</dbReference>
<comment type="caution">
    <text evidence="1">The sequence shown here is derived from an EMBL/GenBank/DDBJ whole genome shotgun (WGS) entry which is preliminary data.</text>
</comment>
<organism evidence="1 2">
    <name type="scientific">Seminavis robusta</name>
    <dbReference type="NCBI Taxonomy" id="568900"/>
    <lineage>
        <taxon>Eukaryota</taxon>
        <taxon>Sar</taxon>
        <taxon>Stramenopiles</taxon>
        <taxon>Ochrophyta</taxon>
        <taxon>Bacillariophyta</taxon>
        <taxon>Bacillariophyceae</taxon>
        <taxon>Bacillariophycidae</taxon>
        <taxon>Naviculales</taxon>
        <taxon>Naviculaceae</taxon>
        <taxon>Seminavis</taxon>
    </lineage>
</organism>
<protein>
    <submittedName>
        <fullName evidence="1">Uncharacterized protein</fullName>
    </submittedName>
</protein>
<evidence type="ECO:0000313" key="2">
    <source>
        <dbReference type="Proteomes" id="UP001153069"/>
    </source>
</evidence>
<name>A0A9N8DM19_9STRA</name>
<dbReference type="AlphaFoldDB" id="A0A9N8DM19"/>
<proteinExistence type="predicted"/>
<reference evidence="1" key="1">
    <citation type="submission" date="2020-06" db="EMBL/GenBank/DDBJ databases">
        <authorList>
            <consortium name="Plant Systems Biology data submission"/>
        </authorList>
    </citation>
    <scope>NUCLEOTIDE SEQUENCE</scope>
    <source>
        <strain evidence="1">D6</strain>
    </source>
</reference>
<evidence type="ECO:0000313" key="1">
    <source>
        <dbReference type="EMBL" id="CAB9502204.1"/>
    </source>
</evidence>
<accession>A0A9N8DM19</accession>
<keyword evidence="2" id="KW-1185">Reference proteome</keyword>
<gene>
    <name evidence="1" type="ORF">SEMRO_130_G061931.1</name>
</gene>
<dbReference type="EMBL" id="CAICTM010000129">
    <property type="protein sequence ID" value="CAB9502204.1"/>
    <property type="molecule type" value="Genomic_DNA"/>
</dbReference>
<sequence>MNTLAFHRGFCTDASHLSSCSPILSKWVIKFSMNIPWLNRHNIAFSASKLANTLLLRPSYQELLNRNTRHSNPLHGLKRMSKTRRGAWEPSVWLMPSQAQQQATHEKRNKSVGRAIENASVGVIDNVDITPACSCILHPSGMIFDRSALWES</sequence>